<proteinExistence type="predicted"/>
<accession>A0A0V1IB99</accession>
<evidence type="ECO:0000313" key="2">
    <source>
        <dbReference type="Proteomes" id="UP000054805"/>
    </source>
</evidence>
<organism evidence="1 2">
    <name type="scientific">Trichinella pseudospiralis</name>
    <name type="common">Parasitic roundworm</name>
    <dbReference type="NCBI Taxonomy" id="6337"/>
    <lineage>
        <taxon>Eukaryota</taxon>
        <taxon>Metazoa</taxon>
        <taxon>Ecdysozoa</taxon>
        <taxon>Nematoda</taxon>
        <taxon>Enoplea</taxon>
        <taxon>Dorylaimia</taxon>
        <taxon>Trichinellida</taxon>
        <taxon>Trichinellidae</taxon>
        <taxon>Trichinella</taxon>
    </lineage>
</organism>
<dbReference type="Proteomes" id="UP000054805">
    <property type="component" value="Unassembled WGS sequence"/>
</dbReference>
<sequence>MIFRFAFPCDSNWNIFQIVSLFVRTETDEAQEKRVQMLERLYNFGNNECTQKVAKMKVKRLSARFLCCNLHDSSSDATMHSASVYQESAAVNVIPGSTASLEKEMKPTVSPLINSLVTGSPSLVQENHIISRFMRLSFVFICYMAVTTKIVGSEREKLLQLSILSLQTHDVQRRSSSVPKNRSDEPADCSRWRGDLSYYHKARECQALILIIKASLGVLDYSRVFVKAVNCVAQ</sequence>
<protein>
    <submittedName>
        <fullName evidence="1">Uncharacterized protein</fullName>
    </submittedName>
</protein>
<evidence type="ECO:0000313" key="1">
    <source>
        <dbReference type="EMBL" id="KRZ19716.1"/>
    </source>
</evidence>
<comment type="caution">
    <text evidence="1">The sequence shown here is derived from an EMBL/GenBank/DDBJ whole genome shotgun (WGS) entry which is preliminary data.</text>
</comment>
<gene>
    <name evidence="1" type="ORF">T4B_3508</name>
</gene>
<dbReference type="AlphaFoldDB" id="A0A0V1IB99"/>
<keyword evidence="2" id="KW-1185">Reference proteome</keyword>
<dbReference type="EMBL" id="JYDS01000269">
    <property type="protein sequence ID" value="KRZ19716.1"/>
    <property type="molecule type" value="Genomic_DNA"/>
</dbReference>
<name>A0A0V1IB99_TRIPS</name>
<reference evidence="1 2" key="1">
    <citation type="submission" date="2015-01" db="EMBL/GenBank/DDBJ databases">
        <title>Evolution of Trichinella species and genotypes.</title>
        <authorList>
            <person name="Korhonen P.K."/>
            <person name="Edoardo P."/>
            <person name="Giuseppe L.R."/>
            <person name="Gasser R.B."/>
        </authorList>
    </citation>
    <scope>NUCLEOTIDE SEQUENCE [LARGE SCALE GENOMIC DNA]</scope>
    <source>
        <strain evidence="1">ISS588</strain>
    </source>
</reference>